<name>A0A5E7HXF6_PSEFL</name>
<dbReference type="InterPro" id="IPR013830">
    <property type="entry name" value="SGNH_hydro"/>
</dbReference>
<protein>
    <recommendedName>
        <fullName evidence="1">SGNH hydrolase-type esterase domain-containing protein</fullName>
    </recommendedName>
</protein>
<proteinExistence type="predicted"/>
<dbReference type="GO" id="GO:0016788">
    <property type="term" value="F:hydrolase activity, acting on ester bonds"/>
    <property type="evidence" value="ECO:0007669"/>
    <property type="project" value="UniProtKB-ARBA"/>
</dbReference>
<dbReference type="CDD" id="cd00229">
    <property type="entry name" value="SGNH_hydrolase"/>
    <property type="match status" value="1"/>
</dbReference>
<gene>
    <name evidence="2" type="ORF">PS847_01200</name>
</gene>
<evidence type="ECO:0000259" key="1">
    <source>
        <dbReference type="Pfam" id="PF13472"/>
    </source>
</evidence>
<sequence>MVAISLAGCASHPDTSPKVLIIGDSISLGYTPYVTQALSSDAVVIHSQGNSEDSNNGVRNVERWVGAKKWDVISFNFGLWDLCYRRPGPITFQNRDKVNGAVAVPLAQYEKNLSLIASRLKATGAKVIFQTTTFVPDNEPGRHAGDVVRYNQVATEVMKRFGISVNDLSAVSATLPAQMYESDTDVHYTESGYSELSKSVSDSIRSEL</sequence>
<dbReference type="SUPFAM" id="SSF52266">
    <property type="entry name" value="SGNH hydrolase"/>
    <property type="match status" value="1"/>
</dbReference>
<evidence type="ECO:0000313" key="2">
    <source>
        <dbReference type="EMBL" id="VVO68884.1"/>
    </source>
</evidence>
<evidence type="ECO:0000313" key="3">
    <source>
        <dbReference type="Proteomes" id="UP000326067"/>
    </source>
</evidence>
<dbReference type="Gene3D" id="3.40.50.1110">
    <property type="entry name" value="SGNH hydrolase"/>
    <property type="match status" value="1"/>
</dbReference>
<dbReference type="Proteomes" id="UP000326067">
    <property type="component" value="Unassembled WGS sequence"/>
</dbReference>
<dbReference type="AlphaFoldDB" id="A0A5E7HXF6"/>
<feature type="domain" description="SGNH hydrolase-type esterase" evidence="1">
    <location>
        <begin position="22"/>
        <end position="193"/>
    </location>
</feature>
<dbReference type="InterPro" id="IPR036514">
    <property type="entry name" value="SGNH_hydro_sf"/>
</dbReference>
<dbReference type="Pfam" id="PF13472">
    <property type="entry name" value="Lipase_GDSL_2"/>
    <property type="match status" value="1"/>
</dbReference>
<reference evidence="2 3" key="1">
    <citation type="submission" date="2019-09" db="EMBL/GenBank/DDBJ databases">
        <authorList>
            <person name="Chandra G."/>
            <person name="Truman W A."/>
        </authorList>
    </citation>
    <scope>NUCLEOTIDE SEQUENCE [LARGE SCALE GENOMIC DNA]</scope>
    <source>
        <strain evidence="2">PS847</strain>
    </source>
</reference>
<dbReference type="EMBL" id="CABVIC010000001">
    <property type="protein sequence ID" value="VVO68884.1"/>
    <property type="molecule type" value="Genomic_DNA"/>
</dbReference>
<accession>A0A5E7HXF6</accession>
<organism evidence="2 3">
    <name type="scientific">Pseudomonas fluorescens</name>
    <dbReference type="NCBI Taxonomy" id="294"/>
    <lineage>
        <taxon>Bacteria</taxon>
        <taxon>Pseudomonadati</taxon>
        <taxon>Pseudomonadota</taxon>
        <taxon>Gammaproteobacteria</taxon>
        <taxon>Pseudomonadales</taxon>
        <taxon>Pseudomonadaceae</taxon>
        <taxon>Pseudomonas</taxon>
    </lineage>
</organism>